<evidence type="ECO:0000256" key="1">
    <source>
        <dbReference type="SAM" id="SignalP"/>
    </source>
</evidence>
<comment type="caution">
    <text evidence="2">The sequence shown here is derived from an EMBL/GenBank/DDBJ whole genome shotgun (WGS) entry which is preliminary data.</text>
</comment>
<name>A0A9W5S3A0_9BACL</name>
<dbReference type="RefSeq" id="WP_036582435.1">
    <property type="nucleotide sequence ID" value="NZ_KK082160.1"/>
</dbReference>
<keyword evidence="1" id="KW-0732">Signal</keyword>
<evidence type="ECO:0000313" key="3">
    <source>
        <dbReference type="Proteomes" id="UP000053750"/>
    </source>
</evidence>
<gene>
    <name evidence="2" type="ORF">BG53_06120</name>
</gene>
<evidence type="ECO:0000313" key="2">
    <source>
        <dbReference type="EMBL" id="EXX91949.1"/>
    </source>
</evidence>
<dbReference type="AlphaFoldDB" id="A0A9W5S3A0"/>
<protein>
    <submittedName>
        <fullName evidence="2">VirB6 component</fullName>
    </submittedName>
</protein>
<feature type="chain" id="PRO_5040759847" evidence="1">
    <location>
        <begin position="30"/>
        <end position="147"/>
    </location>
</feature>
<dbReference type="Proteomes" id="UP000053750">
    <property type="component" value="Unassembled WGS sequence"/>
</dbReference>
<sequence length="147" mass="16395">MINRLKRVLVPFVLSAAAVLLWAMPAASAPDPSVKPVQVFDVKAGKVVKTIPNDAEYQRYAAEWLSSVTGLSPQLKPNEKCGFVYRVPLSRPIATKVGGQTIEVDDVFLFYCEEFEPVLLVFDAERKPYLLNFKADLKPFLRKIAAP</sequence>
<organism evidence="2 3">
    <name type="scientific">Paenibacillus darwinianus</name>
    <dbReference type="NCBI Taxonomy" id="1380763"/>
    <lineage>
        <taxon>Bacteria</taxon>
        <taxon>Bacillati</taxon>
        <taxon>Bacillota</taxon>
        <taxon>Bacilli</taxon>
        <taxon>Bacillales</taxon>
        <taxon>Paenibacillaceae</taxon>
        <taxon>Paenibacillus</taxon>
    </lineage>
</organism>
<proteinExistence type="predicted"/>
<feature type="signal peptide" evidence="1">
    <location>
        <begin position="1"/>
        <end position="29"/>
    </location>
</feature>
<accession>A0A9W5S3A0</accession>
<keyword evidence="3" id="KW-1185">Reference proteome</keyword>
<reference evidence="2 3" key="1">
    <citation type="submission" date="2014-02" db="EMBL/GenBank/DDBJ databases">
        <title>Genome sequence of Paenibacillus darwinianus reveals adaptive mechanisms for survival in Antarctic soils.</title>
        <authorList>
            <person name="Dsouza M."/>
            <person name="Taylor M.W."/>
            <person name="Turner S.J."/>
            <person name="Aislabie J."/>
        </authorList>
    </citation>
    <scope>NUCLEOTIDE SEQUENCE [LARGE SCALE GENOMIC DNA]</scope>
    <source>
        <strain evidence="2 3">CE1</strain>
    </source>
</reference>
<dbReference type="EMBL" id="JFHU01000019">
    <property type="protein sequence ID" value="EXX91949.1"/>
    <property type="molecule type" value="Genomic_DNA"/>
</dbReference>
<dbReference type="OrthoDB" id="2083243at2"/>